<protein>
    <recommendedName>
        <fullName evidence="3">Transglutaminase-like domain-containing protein</fullName>
    </recommendedName>
</protein>
<dbReference type="OrthoDB" id="7345433at2"/>
<evidence type="ECO:0000313" key="1">
    <source>
        <dbReference type="EMBL" id="AGH94299.1"/>
    </source>
</evidence>
<keyword evidence="2" id="KW-1185">Reference proteome</keyword>
<dbReference type="AlphaFoldDB" id="M4VMI6"/>
<dbReference type="EMBL" id="CP003537">
    <property type="protein sequence ID" value="AGH94299.1"/>
    <property type="molecule type" value="Genomic_DNA"/>
</dbReference>
<evidence type="ECO:0008006" key="3">
    <source>
        <dbReference type="Google" id="ProtNLM"/>
    </source>
</evidence>
<evidence type="ECO:0000313" key="2">
    <source>
        <dbReference type="Proteomes" id="UP000012040"/>
    </source>
</evidence>
<dbReference type="HOGENOM" id="CLU_113614_0_0_7"/>
<name>M4VMI6_9BACT</name>
<dbReference type="KEGG" id="bex:A11Q_79"/>
<organism evidence="1 2">
    <name type="scientific">Pseudobdellovibrio exovorus JSS</name>
    <dbReference type="NCBI Taxonomy" id="1184267"/>
    <lineage>
        <taxon>Bacteria</taxon>
        <taxon>Pseudomonadati</taxon>
        <taxon>Bdellovibrionota</taxon>
        <taxon>Bdellovibrionia</taxon>
        <taxon>Bdellovibrionales</taxon>
        <taxon>Pseudobdellovibrionaceae</taxon>
        <taxon>Pseudobdellovibrio</taxon>
    </lineage>
</organism>
<proteinExistence type="predicted"/>
<dbReference type="RefSeq" id="WP_015468789.1">
    <property type="nucleotide sequence ID" value="NC_020813.1"/>
</dbReference>
<sequence>MATSRTKIKTTSNEFQKLAKKYSTPQKVQSFLRAMEYNAEKGGETLRSAASALQIKKAHCMEAAFLAAAILEYQGYPPLVMSLESIDDLDHVIFVYQQKDKDGKLKWGSVARSRDEGLHGRKPIFRSLRDLALSYYEPYIDKTGCITGYQIAHLDDAQADWRYSTKNVWKAEQFLIDIKHVPIKFNKKRYQKIHKRYLSGIKAKKQFCWL</sequence>
<dbReference type="eggNOG" id="ENOG5031Q6J">
    <property type="taxonomic scope" value="Bacteria"/>
</dbReference>
<gene>
    <name evidence="1" type="ORF">A11Q_79</name>
</gene>
<dbReference type="STRING" id="1184267.A11Q_79"/>
<accession>M4VMI6</accession>
<reference evidence="1 2" key="1">
    <citation type="journal article" date="2013" name="ISME J.">
        <title>By their genes ye shall know them: genomic signatures of predatory bacteria.</title>
        <authorList>
            <person name="Pasternak Z."/>
            <person name="Pietrokovski S."/>
            <person name="Rotem O."/>
            <person name="Gophna U."/>
            <person name="Lurie-Weinberger M.N."/>
            <person name="Jurkevitch E."/>
        </authorList>
    </citation>
    <scope>NUCLEOTIDE SEQUENCE [LARGE SCALE GENOMIC DNA]</scope>
    <source>
        <strain evidence="1 2">JSS</strain>
    </source>
</reference>
<dbReference type="Proteomes" id="UP000012040">
    <property type="component" value="Chromosome"/>
</dbReference>
<dbReference type="PATRIC" id="fig|1184267.3.peg.81"/>